<protein>
    <submittedName>
        <fullName evidence="1">Uncharacterized protein</fullName>
    </submittedName>
</protein>
<dbReference type="OrthoDB" id="6375801at2759"/>
<dbReference type="EMBL" id="SNRW01005820">
    <property type="protein sequence ID" value="KAA6384307.1"/>
    <property type="molecule type" value="Genomic_DNA"/>
</dbReference>
<dbReference type="PANTHER" id="PTHR46601:SF1">
    <property type="entry name" value="ADF-H DOMAIN-CONTAINING PROTEIN"/>
    <property type="match status" value="1"/>
</dbReference>
<evidence type="ECO:0000313" key="1">
    <source>
        <dbReference type="EMBL" id="KAA6384307.1"/>
    </source>
</evidence>
<comment type="caution">
    <text evidence="1">The sequence shown here is derived from an EMBL/GenBank/DDBJ whole genome shotgun (WGS) entry which is preliminary data.</text>
</comment>
<dbReference type="AlphaFoldDB" id="A0A5J4VNS1"/>
<dbReference type="Proteomes" id="UP000324800">
    <property type="component" value="Unassembled WGS sequence"/>
</dbReference>
<organism evidence="1 2">
    <name type="scientific">Streblomastix strix</name>
    <dbReference type="NCBI Taxonomy" id="222440"/>
    <lineage>
        <taxon>Eukaryota</taxon>
        <taxon>Metamonada</taxon>
        <taxon>Preaxostyla</taxon>
        <taxon>Oxymonadida</taxon>
        <taxon>Streblomastigidae</taxon>
        <taxon>Streblomastix</taxon>
    </lineage>
</organism>
<accession>A0A5J4VNS1</accession>
<proteinExistence type="predicted"/>
<evidence type="ECO:0000313" key="2">
    <source>
        <dbReference type="Proteomes" id="UP000324800"/>
    </source>
</evidence>
<dbReference type="PANTHER" id="PTHR46601">
    <property type="entry name" value="ULP_PROTEASE DOMAIN-CONTAINING PROTEIN"/>
    <property type="match status" value="1"/>
</dbReference>
<gene>
    <name evidence="1" type="ORF">EZS28_020168</name>
</gene>
<name>A0A5J4VNS1_9EUKA</name>
<sequence length="285" mass="32434">MQGDVFNVGPGELVLIGDFKENIHLPLEIDQEGYQYYEQAQITCLSIVAHTCNLYGLHVKRVYTLLSRCLTHTAGFVLKCLRLVLEQPEFQDIQHATWWSDGGPHFRCKELVYALLSNTPPFLPNCSFSVNFFAPQHGKSEVDGAFGFFSRLMRVALPEQGVESLNELLTFFENQTKMYKNADIENRQKYKFFKINCTRLPSKAKKLVISNFKECLSFTKQDDMLVSAPESAADEESKVFSPFKFKLEEVASKVKTSTASEENPKVFDDVVNKQLKSLQKSLSSK</sequence>
<reference evidence="1 2" key="1">
    <citation type="submission" date="2019-03" db="EMBL/GenBank/DDBJ databases">
        <title>Single cell metagenomics reveals metabolic interactions within the superorganism composed of flagellate Streblomastix strix and complex community of Bacteroidetes bacteria on its surface.</title>
        <authorList>
            <person name="Treitli S.C."/>
            <person name="Kolisko M."/>
            <person name="Husnik F."/>
            <person name="Keeling P."/>
            <person name="Hampl V."/>
        </authorList>
    </citation>
    <scope>NUCLEOTIDE SEQUENCE [LARGE SCALE GENOMIC DNA]</scope>
    <source>
        <strain evidence="1">ST1C</strain>
    </source>
</reference>